<reference evidence="3 4" key="1">
    <citation type="journal article" date="2015" name="Nat. Commun.">
        <title>Lucilia cuprina genome unlocks parasitic fly biology to underpin future interventions.</title>
        <authorList>
            <person name="Anstead C.A."/>
            <person name="Korhonen P.K."/>
            <person name="Young N.D."/>
            <person name="Hall R.S."/>
            <person name="Jex A.R."/>
            <person name="Murali S.C."/>
            <person name="Hughes D.S."/>
            <person name="Lee S.F."/>
            <person name="Perry T."/>
            <person name="Stroehlein A.J."/>
            <person name="Ansell B.R."/>
            <person name="Breugelmans B."/>
            <person name="Hofmann A."/>
            <person name="Qu J."/>
            <person name="Dugan S."/>
            <person name="Lee S.L."/>
            <person name="Chao H."/>
            <person name="Dinh H."/>
            <person name="Han Y."/>
            <person name="Doddapaneni H.V."/>
            <person name="Worley K.C."/>
            <person name="Muzny D.M."/>
            <person name="Ioannidis P."/>
            <person name="Waterhouse R.M."/>
            <person name="Zdobnov E.M."/>
            <person name="James P.J."/>
            <person name="Bagnall N.H."/>
            <person name="Kotze A.C."/>
            <person name="Gibbs R.A."/>
            <person name="Richards S."/>
            <person name="Batterham P."/>
            <person name="Gasser R.B."/>
        </authorList>
    </citation>
    <scope>NUCLEOTIDE SEQUENCE [LARGE SCALE GENOMIC DNA]</scope>
    <source>
        <strain evidence="3 4">LS</strain>
        <tissue evidence="3">Full body</tissue>
    </source>
</reference>
<comment type="caution">
    <text evidence="3">The sequence shown here is derived from an EMBL/GenBank/DDBJ whole genome shotgun (WGS) entry which is preliminary data.</text>
</comment>
<dbReference type="AlphaFoldDB" id="A0A0L0C705"/>
<protein>
    <recommendedName>
        <fullName evidence="2">Ras-associating domain-containing protein</fullName>
    </recommendedName>
</protein>
<feature type="domain" description="Ras-associating" evidence="2">
    <location>
        <begin position="309"/>
        <end position="361"/>
    </location>
</feature>
<dbReference type="Pfam" id="PF21989">
    <property type="entry name" value="RA_2"/>
    <property type="match status" value="1"/>
</dbReference>
<dbReference type="GO" id="GO:0007165">
    <property type="term" value="P:signal transduction"/>
    <property type="evidence" value="ECO:0007669"/>
    <property type="project" value="InterPro"/>
</dbReference>
<evidence type="ECO:0000256" key="1">
    <source>
        <dbReference type="SAM" id="MobiDB-lite"/>
    </source>
</evidence>
<dbReference type="InterPro" id="IPR000159">
    <property type="entry name" value="RA_dom"/>
</dbReference>
<dbReference type="InterPro" id="IPR039664">
    <property type="entry name" value="GRB/APBB1IP"/>
</dbReference>
<dbReference type="OrthoDB" id="6235964at2759"/>
<dbReference type="SUPFAM" id="SSF54236">
    <property type="entry name" value="Ubiquitin-like"/>
    <property type="match status" value="1"/>
</dbReference>
<evidence type="ECO:0000313" key="4">
    <source>
        <dbReference type="Proteomes" id="UP000037069"/>
    </source>
</evidence>
<sequence>MLQCNIKNLTNLADTCPSIGKIAGNINSATTVAAASASASVSATNNSGGIYTSPSKLSGSSTVGDQQQQQQQQSPSSSLISSPAYAGVKLRKFSERSLNSTSANESGGARSHSYRISMANLEETQESELDVILGELSLLEAQISTGDANFLPAAGAPGGMCTPSSTRTHSRTNSTISGATSISGSSDAGSSSTTHSLCSSSGISENGSHSAHTHSLNASLQAHNGLLQGGGGGGIGGGSTSLREPRTESPDNDSAFSDTVSLLSSESSASSGMSSALHHKRLMAQQPCLPLTGQTKAAKIQLALHKLETAPIRRLFVKAFTADGASKSLLVDERMTCGHVTRLLADKNHVQMQPNWALKFE</sequence>
<feature type="compositionally biased region" description="Gly residues" evidence="1">
    <location>
        <begin position="227"/>
        <end position="239"/>
    </location>
</feature>
<dbReference type="InterPro" id="IPR029071">
    <property type="entry name" value="Ubiquitin-like_domsf"/>
</dbReference>
<dbReference type="Gene3D" id="3.10.20.90">
    <property type="entry name" value="Phosphatidylinositol 3-kinase Catalytic Subunit, Chain A, domain 1"/>
    <property type="match status" value="1"/>
</dbReference>
<feature type="region of interest" description="Disordered" evidence="1">
    <location>
        <begin position="52"/>
        <end position="81"/>
    </location>
</feature>
<evidence type="ECO:0000313" key="3">
    <source>
        <dbReference type="EMBL" id="KNC28188.1"/>
    </source>
</evidence>
<accession>A0A0L0C705</accession>
<dbReference type="Proteomes" id="UP000037069">
    <property type="component" value="Unassembled WGS sequence"/>
</dbReference>
<feature type="compositionally biased region" description="Polar residues" evidence="1">
    <location>
        <begin position="213"/>
        <end position="222"/>
    </location>
</feature>
<evidence type="ECO:0000259" key="2">
    <source>
        <dbReference type="PROSITE" id="PS50200"/>
    </source>
</evidence>
<proteinExistence type="predicted"/>
<dbReference type="PANTHER" id="PTHR11243">
    <property type="entry name" value="GROWTH FACTOR RECEPTOR-BOUND PROTEIN"/>
    <property type="match status" value="1"/>
</dbReference>
<feature type="compositionally biased region" description="Low complexity" evidence="1">
    <location>
        <begin position="60"/>
        <end position="81"/>
    </location>
</feature>
<dbReference type="EMBL" id="JRES01000814">
    <property type="protein sequence ID" value="KNC28188.1"/>
    <property type="molecule type" value="Genomic_DNA"/>
</dbReference>
<organism evidence="3 4">
    <name type="scientific">Lucilia cuprina</name>
    <name type="common">Green bottle fly</name>
    <name type="synonym">Australian sheep blowfly</name>
    <dbReference type="NCBI Taxonomy" id="7375"/>
    <lineage>
        <taxon>Eukaryota</taxon>
        <taxon>Metazoa</taxon>
        <taxon>Ecdysozoa</taxon>
        <taxon>Arthropoda</taxon>
        <taxon>Hexapoda</taxon>
        <taxon>Insecta</taxon>
        <taxon>Pterygota</taxon>
        <taxon>Neoptera</taxon>
        <taxon>Endopterygota</taxon>
        <taxon>Diptera</taxon>
        <taxon>Brachycera</taxon>
        <taxon>Muscomorpha</taxon>
        <taxon>Oestroidea</taxon>
        <taxon>Calliphoridae</taxon>
        <taxon>Luciliinae</taxon>
        <taxon>Lucilia</taxon>
    </lineage>
</organism>
<dbReference type="STRING" id="7375.A0A0L0C705"/>
<feature type="region of interest" description="Disordered" evidence="1">
    <location>
        <begin position="159"/>
        <end position="262"/>
    </location>
</feature>
<feature type="compositionally biased region" description="Low complexity" evidence="1">
    <location>
        <begin position="162"/>
        <end position="210"/>
    </location>
</feature>
<name>A0A0L0C705_LUCCU</name>
<keyword evidence="4" id="KW-1185">Reference proteome</keyword>
<dbReference type="PROSITE" id="PS50200">
    <property type="entry name" value="RA"/>
    <property type="match status" value="1"/>
</dbReference>
<dbReference type="PANTHER" id="PTHR11243:SF23">
    <property type="entry name" value="LD06925P"/>
    <property type="match status" value="1"/>
</dbReference>
<gene>
    <name evidence="3" type="ORF">FF38_00397</name>
</gene>